<dbReference type="AlphaFoldDB" id="A0A4Y8MX39"/>
<proteinExistence type="predicted"/>
<organism evidence="1 2">
    <name type="scientific">Paraburkholderia dipogonis</name>
    <dbReference type="NCBI Taxonomy" id="1211383"/>
    <lineage>
        <taxon>Bacteria</taxon>
        <taxon>Pseudomonadati</taxon>
        <taxon>Pseudomonadota</taxon>
        <taxon>Betaproteobacteria</taxon>
        <taxon>Burkholderiales</taxon>
        <taxon>Burkholderiaceae</taxon>
        <taxon>Paraburkholderia</taxon>
    </lineage>
</organism>
<dbReference type="RefSeq" id="WP_134465164.1">
    <property type="nucleotide sequence ID" value="NZ_SNVI01000002.1"/>
</dbReference>
<reference evidence="1 2" key="1">
    <citation type="submission" date="2019-03" db="EMBL/GenBank/DDBJ databases">
        <title>Complete Genome Sequence of Paraburkholderia dipogonis ICMP 19430T, a Nitrogen-fixing Symbiont of the South African Invasive Legume Dipogon lignosus in New Zealand.</title>
        <authorList>
            <person name="De Meyer S.E."/>
        </authorList>
    </citation>
    <scope>NUCLEOTIDE SEQUENCE [LARGE SCALE GENOMIC DNA]</scope>
    <source>
        <strain evidence="1 2">ICMP 19430</strain>
    </source>
</reference>
<evidence type="ECO:0000313" key="1">
    <source>
        <dbReference type="EMBL" id="TFE41883.1"/>
    </source>
</evidence>
<comment type="caution">
    <text evidence="1">The sequence shown here is derived from an EMBL/GenBank/DDBJ whole genome shotgun (WGS) entry which is preliminary data.</text>
</comment>
<accession>A0A4Y8MX39</accession>
<evidence type="ECO:0000313" key="2">
    <source>
        <dbReference type="Proteomes" id="UP000297385"/>
    </source>
</evidence>
<dbReference type="EMBL" id="SNVI01000002">
    <property type="protein sequence ID" value="TFE41883.1"/>
    <property type="molecule type" value="Genomic_DNA"/>
</dbReference>
<gene>
    <name evidence="1" type="ORF">E2553_35175</name>
</gene>
<protein>
    <submittedName>
        <fullName evidence="1">Uncharacterized protein</fullName>
    </submittedName>
</protein>
<dbReference type="Proteomes" id="UP000297385">
    <property type="component" value="Unassembled WGS sequence"/>
</dbReference>
<name>A0A4Y8MX39_9BURK</name>
<sequence>MERLNIEEFAKHTIYASELVDTLESMKIPFVLLLDTCYDGKARSFESPVLTSQASQSLASVAAILRFQNEFHTPNPVIFSAEPGTRVPLAPDPASPETDSLGPIARRLYLVDQEMRKSNNRLSVADFVSRITSPQLDAQTRPPVTHVSGPDSKDIFLGQATVNAMQDLDIRQATGATGTICCTPSASVATEASGRPDRRISGSLKFEGPAGEFISGGHKVDMSNSKTWIKVSEPDMQSIEITFDGNDGWELDIAAPTHEKLATKTYQRAQRYPFQDDGRPGLSLSGSGRACNEVEGKFTVDELDRDSAGKIVRLNITFQQRCVGTQQFLQGAVQLGIH</sequence>